<protein>
    <submittedName>
        <fullName evidence="2">Putative tellurite resistance protein B-like protein</fullName>
    </submittedName>
</protein>
<comment type="caution">
    <text evidence="2">The sequence shown here is derived from an EMBL/GenBank/DDBJ whole genome shotgun (WGS) entry which is preliminary data.</text>
</comment>
<organism evidence="2 3">
    <name type="scientific">Thiohalophilus thiocyanatoxydans</name>
    <dbReference type="NCBI Taxonomy" id="381308"/>
    <lineage>
        <taxon>Bacteria</taxon>
        <taxon>Pseudomonadati</taxon>
        <taxon>Pseudomonadota</taxon>
        <taxon>Gammaproteobacteria</taxon>
        <taxon>Thiohalomonadales</taxon>
        <taxon>Thiohalophilaceae</taxon>
        <taxon>Thiohalophilus</taxon>
    </lineage>
</organism>
<dbReference type="Gene3D" id="1.10.3680.10">
    <property type="entry name" value="TerB-like"/>
    <property type="match status" value="1"/>
</dbReference>
<sequence>MLNAIKQFFEQNISPEQPEDTEHQLKLATAALLIEMMQQDGKTTDDEIQAVKDALRTKFELTESETRTLFELAREEAKQATDFHQFTRLIHGHFPEEKKIKVVEYLWTIAYADNELDAHEEHMIRKISDLLYVSHKDMMKTKHKVQAAQEN</sequence>
<dbReference type="CDD" id="cd07313">
    <property type="entry name" value="terB_like_2"/>
    <property type="match status" value="1"/>
</dbReference>
<evidence type="ECO:0000313" key="2">
    <source>
        <dbReference type="EMBL" id="TDY02530.1"/>
    </source>
</evidence>
<accession>A0A4R8IT14</accession>
<dbReference type="Proteomes" id="UP000294914">
    <property type="component" value="Unassembled WGS sequence"/>
</dbReference>
<keyword evidence="3" id="KW-1185">Reference proteome</keyword>
<evidence type="ECO:0000259" key="1">
    <source>
        <dbReference type="Pfam" id="PF05099"/>
    </source>
</evidence>
<dbReference type="AlphaFoldDB" id="A0A4R8IT14"/>
<feature type="domain" description="Co-chaperone DjlA N-terminal" evidence="1">
    <location>
        <begin position="27"/>
        <end position="141"/>
    </location>
</feature>
<dbReference type="Pfam" id="PF05099">
    <property type="entry name" value="TerB"/>
    <property type="match status" value="1"/>
</dbReference>
<dbReference type="RefSeq" id="WP_134081592.1">
    <property type="nucleotide sequence ID" value="NZ_SOQX01000002.1"/>
</dbReference>
<dbReference type="InterPro" id="IPR029024">
    <property type="entry name" value="TerB-like"/>
</dbReference>
<evidence type="ECO:0000313" key="3">
    <source>
        <dbReference type="Proteomes" id="UP000294914"/>
    </source>
</evidence>
<dbReference type="InterPro" id="IPR007791">
    <property type="entry name" value="DjlA_N"/>
</dbReference>
<dbReference type="SUPFAM" id="SSF158682">
    <property type="entry name" value="TerB-like"/>
    <property type="match status" value="1"/>
</dbReference>
<gene>
    <name evidence="2" type="ORF">EDC23_0905</name>
</gene>
<proteinExistence type="predicted"/>
<reference evidence="2 3" key="1">
    <citation type="submission" date="2019-03" db="EMBL/GenBank/DDBJ databases">
        <title>Genomic Encyclopedia of Type Strains, Phase IV (KMG-IV): sequencing the most valuable type-strain genomes for metagenomic binning, comparative biology and taxonomic classification.</title>
        <authorList>
            <person name="Goeker M."/>
        </authorList>
    </citation>
    <scope>NUCLEOTIDE SEQUENCE [LARGE SCALE GENOMIC DNA]</scope>
    <source>
        <strain evidence="2 3">DSM 16326</strain>
    </source>
</reference>
<dbReference type="EMBL" id="SOQX01000002">
    <property type="protein sequence ID" value="TDY02530.1"/>
    <property type="molecule type" value="Genomic_DNA"/>
</dbReference>
<name>A0A4R8IT14_9GAMM</name>
<dbReference type="OrthoDB" id="5294347at2"/>